<dbReference type="EMBL" id="VRYZ01000008">
    <property type="protein sequence ID" value="TXS89577.1"/>
    <property type="molecule type" value="Genomic_DNA"/>
</dbReference>
<dbReference type="Proteomes" id="UP000321933">
    <property type="component" value="Unassembled WGS sequence"/>
</dbReference>
<organism evidence="1 2">
    <name type="scientific">Parahaliea aestuarii</name>
    <dbReference type="NCBI Taxonomy" id="1852021"/>
    <lineage>
        <taxon>Bacteria</taxon>
        <taxon>Pseudomonadati</taxon>
        <taxon>Pseudomonadota</taxon>
        <taxon>Gammaproteobacteria</taxon>
        <taxon>Cellvibrionales</taxon>
        <taxon>Halieaceae</taxon>
        <taxon>Parahaliea</taxon>
    </lineage>
</organism>
<keyword evidence="2" id="KW-1185">Reference proteome</keyword>
<dbReference type="AlphaFoldDB" id="A0A5C8ZQ04"/>
<dbReference type="RefSeq" id="WP_148065434.1">
    <property type="nucleotide sequence ID" value="NZ_VRYZ01000008.1"/>
</dbReference>
<sequence length="90" mass="10560">MKGSILDEMMELQGQMMEFRHQMKVFRFKKTANEGIDQSCRFHPHSLKRVGGSGWCAFYFQEFLLFNFRENHGGGRIATLLKNTIRTLND</sequence>
<gene>
    <name evidence="1" type="ORF">FVW59_16285</name>
</gene>
<accession>A0A5C8ZQ04</accession>
<name>A0A5C8ZQ04_9GAMM</name>
<reference evidence="1 2" key="1">
    <citation type="submission" date="2019-08" db="EMBL/GenBank/DDBJ databases">
        <title>Parahaliea maris sp. nov., isolated from the surface seawater.</title>
        <authorList>
            <person name="Liu Y."/>
        </authorList>
    </citation>
    <scope>NUCLEOTIDE SEQUENCE [LARGE SCALE GENOMIC DNA]</scope>
    <source>
        <strain evidence="1 2">S2-26</strain>
    </source>
</reference>
<protein>
    <submittedName>
        <fullName evidence="1">Uncharacterized protein</fullName>
    </submittedName>
</protein>
<evidence type="ECO:0000313" key="2">
    <source>
        <dbReference type="Proteomes" id="UP000321933"/>
    </source>
</evidence>
<comment type="caution">
    <text evidence="1">The sequence shown here is derived from an EMBL/GenBank/DDBJ whole genome shotgun (WGS) entry which is preliminary data.</text>
</comment>
<evidence type="ECO:0000313" key="1">
    <source>
        <dbReference type="EMBL" id="TXS89577.1"/>
    </source>
</evidence>
<proteinExistence type="predicted"/>